<evidence type="ECO:0000313" key="4">
    <source>
        <dbReference type="Proteomes" id="UP000324800"/>
    </source>
</evidence>
<comment type="caution">
    <text evidence="3">The sequence shown here is derived from an EMBL/GenBank/DDBJ whole genome shotgun (WGS) entry which is preliminary data.</text>
</comment>
<reference evidence="3 4" key="1">
    <citation type="submission" date="2019-03" db="EMBL/GenBank/DDBJ databases">
        <title>Single cell metagenomics reveals metabolic interactions within the superorganism composed of flagellate Streblomastix strix and complex community of Bacteroidetes bacteria on its surface.</title>
        <authorList>
            <person name="Treitli S.C."/>
            <person name="Kolisko M."/>
            <person name="Husnik F."/>
            <person name="Keeling P."/>
            <person name="Hampl V."/>
        </authorList>
    </citation>
    <scope>NUCLEOTIDE SEQUENCE [LARGE SCALE GENOMIC DNA]</scope>
    <source>
        <strain evidence="3">ST1C</strain>
    </source>
</reference>
<evidence type="ECO:0000256" key="2">
    <source>
        <dbReference type="SAM" id="SignalP"/>
    </source>
</evidence>
<feature type="compositionally biased region" description="Low complexity" evidence="1">
    <location>
        <begin position="315"/>
        <end position="330"/>
    </location>
</feature>
<evidence type="ECO:0000256" key="1">
    <source>
        <dbReference type="SAM" id="MobiDB-lite"/>
    </source>
</evidence>
<proteinExistence type="predicted"/>
<keyword evidence="2" id="KW-0732">Signal</keyword>
<feature type="signal peptide" evidence="2">
    <location>
        <begin position="1"/>
        <end position="25"/>
    </location>
</feature>
<feature type="region of interest" description="Disordered" evidence="1">
    <location>
        <begin position="245"/>
        <end position="271"/>
    </location>
</feature>
<dbReference type="Proteomes" id="UP000324800">
    <property type="component" value="Unassembled WGS sequence"/>
</dbReference>
<gene>
    <name evidence="3" type="ORF">EZS28_013733</name>
</gene>
<sequence>MEQIEQMLSLLPLALIALNIAGLFGSKPEPFTTDKFLKHNWDLAISRHSLNGESKSALLDVVGSLRANFRAPEYYNVTLRNATTLLKIEKRLRIVGDGPSAAEIFLENPLSVKNDEGEHFPEVEKLVRLQLNELPGSQIHTAFFRLPGFEDKFLVHFTELNGNSFVITITPEKTTPKLVSKTEDETLKIISPTIIDEPKLESGDDSSESISQKAKKIRKENIEVNHHLHIKELINYVSIHGVKKDPTKEASQNKEQQTVDSQINEKDKDEDVSDDEYLIVIVGTQQAEAKKPSMMTQILPMLLMFLPQLLKKKIQPQVPGQAQQGQPGQPGHEHVHPNARPRRQTATVEEIQDDDDKNKNKDDEEEEEEEEDDDEGEDDDEEEEDKKDADVNKID</sequence>
<organism evidence="3 4">
    <name type="scientific">Streblomastix strix</name>
    <dbReference type="NCBI Taxonomy" id="222440"/>
    <lineage>
        <taxon>Eukaryota</taxon>
        <taxon>Metamonada</taxon>
        <taxon>Preaxostyla</taxon>
        <taxon>Oxymonadida</taxon>
        <taxon>Streblomastigidae</taxon>
        <taxon>Streblomastix</taxon>
    </lineage>
</organism>
<feature type="compositionally biased region" description="Polar residues" evidence="1">
    <location>
        <begin position="253"/>
        <end position="262"/>
    </location>
</feature>
<feature type="chain" id="PRO_5023924281" evidence="2">
    <location>
        <begin position="26"/>
        <end position="395"/>
    </location>
</feature>
<evidence type="ECO:0000313" key="3">
    <source>
        <dbReference type="EMBL" id="KAA6390741.1"/>
    </source>
</evidence>
<dbReference type="EMBL" id="SNRW01003121">
    <property type="protein sequence ID" value="KAA6390741.1"/>
    <property type="molecule type" value="Genomic_DNA"/>
</dbReference>
<feature type="compositionally biased region" description="Basic and acidic residues" evidence="1">
    <location>
        <begin position="386"/>
        <end position="395"/>
    </location>
</feature>
<name>A0A5J4W726_9EUKA</name>
<feature type="region of interest" description="Disordered" evidence="1">
    <location>
        <begin position="315"/>
        <end position="395"/>
    </location>
</feature>
<accession>A0A5J4W726</accession>
<feature type="compositionally biased region" description="Acidic residues" evidence="1">
    <location>
        <begin position="363"/>
        <end position="385"/>
    </location>
</feature>
<protein>
    <submittedName>
        <fullName evidence="3">Uncharacterized protein</fullName>
    </submittedName>
</protein>
<dbReference type="AlphaFoldDB" id="A0A5J4W726"/>